<proteinExistence type="inferred from homology"/>
<evidence type="ECO:0000256" key="2">
    <source>
        <dbReference type="ARBA" id="ARBA00001946"/>
    </source>
</evidence>
<comment type="function">
    <text evidence="10">Specifically catalyzes the dephosphorylation of 2-phosphoglycolate. Is involved in the dissimilation of the intracellular 2-phosphoglycolate formed during the DNA repair of 3'-phosphoglycolate ends, a major class of DNA lesions induced by oxidative stress.</text>
</comment>
<dbReference type="NCBIfam" id="TIGR01509">
    <property type="entry name" value="HAD-SF-IA-v3"/>
    <property type="match status" value="1"/>
</dbReference>
<dbReference type="Gene3D" id="1.10.150.240">
    <property type="entry name" value="Putative phosphatase, domain 2"/>
    <property type="match status" value="1"/>
</dbReference>
<dbReference type="NCBIfam" id="NF009695">
    <property type="entry name" value="PRK13222.1-2"/>
    <property type="match status" value="1"/>
</dbReference>
<feature type="binding site" evidence="10">
    <location>
        <position position="179"/>
    </location>
    <ligand>
        <name>Mg(2+)</name>
        <dbReference type="ChEBI" id="CHEBI:18420"/>
    </ligand>
</feature>
<dbReference type="SFLD" id="SFLDS00003">
    <property type="entry name" value="Haloacid_Dehalogenase"/>
    <property type="match status" value="1"/>
</dbReference>
<dbReference type="InterPro" id="IPR023214">
    <property type="entry name" value="HAD_sf"/>
</dbReference>
<protein>
    <recommendedName>
        <fullName evidence="5 10">Phosphoglycolate phosphatase</fullName>
        <shortName evidence="10">PGP</shortName>
        <shortName evidence="10">PGPase</shortName>
        <ecNumber evidence="5 10">3.1.3.18</ecNumber>
    </recommendedName>
</protein>
<dbReference type="InterPro" id="IPR006439">
    <property type="entry name" value="HAD-SF_hydro_IA"/>
</dbReference>
<keyword evidence="6 10" id="KW-0479">Metal-binding</keyword>
<dbReference type="FunFam" id="3.40.50.1000:FF:000022">
    <property type="entry name" value="Phosphoglycolate phosphatase"/>
    <property type="match status" value="1"/>
</dbReference>
<dbReference type="GO" id="GO:0005975">
    <property type="term" value="P:carbohydrate metabolic process"/>
    <property type="evidence" value="ECO:0007669"/>
    <property type="project" value="InterPro"/>
</dbReference>
<dbReference type="Proteomes" id="UP000275394">
    <property type="component" value="Unassembled WGS sequence"/>
</dbReference>
<feature type="binding site" evidence="10">
    <location>
        <position position="15"/>
    </location>
    <ligand>
        <name>Mg(2+)</name>
        <dbReference type="ChEBI" id="CHEBI:18420"/>
    </ligand>
</feature>
<dbReference type="NCBIfam" id="TIGR01449">
    <property type="entry name" value="PGP_bact"/>
    <property type="match status" value="1"/>
</dbReference>
<keyword evidence="8 10" id="KW-0460">Magnesium</keyword>
<dbReference type="OrthoDB" id="9776368at2"/>
<evidence type="ECO:0000256" key="5">
    <source>
        <dbReference type="ARBA" id="ARBA00013078"/>
    </source>
</evidence>
<dbReference type="GO" id="GO:0046872">
    <property type="term" value="F:metal ion binding"/>
    <property type="evidence" value="ECO:0007669"/>
    <property type="project" value="UniProtKB-KW"/>
</dbReference>
<dbReference type="InterPro" id="IPR037512">
    <property type="entry name" value="PGPase_prok"/>
</dbReference>
<dbReference type="SUPFAM" id="SSF56784">
    <property type="entry name" value="HAD-like"/>
    <property type="match status" value="1"/>
</dbReference>
<name>A0A3N2DP07_9GAMM</name>
<dbReference type="Pfam" id="PF00702">
    <property type="entry name" value="Hydrolase"/>
    <property type="match status" value="1"/>
</dbReference>
<comment type="caution">
    <text evidence="11">The sequence shown here is derived from an EMBL/GenBank/DDBJ whole genome shotgun (WGS) entry which is preliminary data.</text>
</comment>
<dbReference type="InterPro" id="IPR023198">
    <property type="entry name" value="PGP-like_dom2"/>
</dbReference>
<evidence type="ECO:0000256" key="3">
    <source>
        <dbReference type="ARBA" id="ARBA00004818"/>
    </source>
</evidence>
<reference evidence="11 12" key="1">
    <citation type="submission" date="2018-11" db="EMBL/GenBank/DDBJ databases">
        <title>Genomic Encyclopedia of Type Strains, Phase IV (KMG-IV): sequencing the most valuable type-strain genomes for metagenomic binning, comparative biology and taxonomic classification.</title>
        <authorList>
            <person name="Goeker M."/>
        </authorList>
    </citation>
    <scope>NUCLEOTIDE SEQUENCE [LARGE SCALE GENOMIC DNA]</scope>
    <source>
        <strain evidence="11 12">DSM 100316</strain>
    </source>
</reference>
<dbReference type="AlphaFoldDB" id="A0A3N2DP07"/>
<evidence type="ECO:0000256" key="8">
    <source>
        <dbReference type="ARBA" id="ARBA00022842"/>
    </source>
</evidence>
<feature type="active site" description="Nucleophile" evidence="10">
    <location>
        <position position="13"/>
    </location>
</feature>
<comment type="catalytic activity">
    <reaction evidence="1 10">
        <text>2-phosphoglycolate + H2O = glycolate + phosphate</text>
        <dbReference type="Rhea" id="RHEA:14369"/>
        <dbReference type="ChEBI" id="CHEBI:15377"/>
        <dbReference type="ChEBI" id="CHEBI:29805"/>
        <dbReference type="ChEBI" id="CHEBI:43474"/>
        <dbReference type="ChEBI" id="CHEBI:58033"/>
        <dbReference type="EC" id="3.1.3.18"/>
    </reaction>
</comment>
<accession>A0A3N2DP07</accession>
<evidence type="ECO:0000256" key="7">
    <source>
        <dbReference type="ARBA" id="ARBA00022801"/>
    </source>
</evidence>
<evidence type="ECO:0000256" key="1">
    <source>
        <dbReference type="ARBA" id="ARBA00000830"/>
    </source>
</evidence>
<evidence type="ECO:0000256" key="10">
    <source>
        <dbReference type="HAMAP-Rule" id="MF_00495"/>
    </source>
</evidence>
<dbReference type="GO" id="GO:0005829">
    <property type="term" value="C:cytosol"/>
    <property type="evidence" value="ECO:0007669"/>
    <property type="project" value="TreeGrafter"/>
</dbReference>
<dbReference type="PANTHER" id="PTHR43434:SF1">
    <property type="entry name" value="PHOSPHOGLYCOLATE PHOSPHATASE"/>
    <property type="match status" value="1"/>
</dbReference>
<gene>
    <name evidence="11" type="ORF">EDC56_1983</name>
</gene>
<dbReference type="EMBL" id="RKHR01000004">
    <property type="protein sequence ID" value="ROS01541.1"/>
    <property type="molecule type" value="Genomic_DNA"/>
</dbReference>
<evidence type="ECO:0000313" key="11">
    <source>
        <dbReference type="EMBL" id="ROS01541.1"/>
    </source>
</evidence>
<dbReference type="UniPathway" id="UPA00865">
    <property type="reaction ID" value="UER00834"/>
</dbReference>
<evidence type="ECO:0000256" key="6">
    <source>
        <dbReference type="ARBA" id="ARBA00022723"/>
    </source>
</evidence>
<keyword evidence="7 10" id="KW-0378">Hydrolase</keyword>
<evidence type="ECO:0000256" key="4">
    <source>
        <dbReference type="ARBA" id="ARBA00006171"/>
    </source>
</evidence>
<sequence>MIMQTLPKAVLFDLDGTLVDSVPDLAMAVDAMLQQLGFAAAGEDKVRLWVGKGAYVLVHRALADARDAEEYEVVEGEVKAALALFETAYSRYLNAASVLYPGVAEFLPWLQARKVPLAIVTNKPIAFVPALLKSFKIEQYFSVVLGGDSVANGKPHPQMLLEACRQLGVAATDSLMIGDSCNDIKAARAAMMPVVGLTYGYNHGRPIAQDNPDRVADNLLELVADWS</sequence>
<dbReference type="NCBIfam" id="TIGR01549">
    <property type="entry name" value="HAD-SF-IA-v1"/>
    <property type="match status" value="1"/>
</dbReference>
<dbReference type="PANTHER" id="PTHR43434">
    <property type="entry name" value="PHOSPHOGLYCOLATE PHOSPHATASE"/>
    <property type="match status" value="1"/>
</dbReference>
<dbReference type="SFLD" id="SFLDG01129">
    <property type="entry name" value="C1.5:_HAD__Beta-PGM__Phosphata"/>
    <property type="match status" value="1"/>
</dbReference>
<dbReference type="CDD" id="cd16417">
    <property type="entry name" value="HAD_PGPase"/>
    <property type="match status" value="1"/>
</dbReference>
<dbReference type="HAMAP" id="MF_00495">
    <property type="entry name" value="GPH_hydrolase_bact"/>
    <property type="match status" value="1"/>
</dbReference>
<dbReference type="InterPro" id="IPR036412">
    <property type="entry name" value="HAD-like_sf"/>
</dbReference>
<evidence type="ECO:0000256" key="9">
    <source>
        <dbReference type="ARBA" id="ARBA00023277"/>
    </source>
</evidence>
<comment type="similarity">
    <text evidence="4 10">Belongs to the HAD-like hydrolase superfamily. CbbY/CbbZ/Gph/YieH family.</text>
</comment>
<dbReference type="Gene3D" id="3.40.50.1000">
    <property type="entry name" value="HAD superfamily/HAD-like"/>
    <property type="match status" value="1"/>
</dbReference>
<organism evidence="11 12">
    <name type="scientific">Sinobacterium caligoides</name>
    <dbReference type="NCBI Taxonomy" id="933926"/>
    <lineage>
        <taxon>Bacteria</taxon>
        <taxon>Pseudomonadati</taxon>
        <taxon>Pseudomonadota</taxon>
        <taxon>Gammaproteobacteria</taxon>
        <taxon>Cellvibrionales</taxon>
        <taxon>Spongiibacteraceae</taxon>
        <taxon>Sinobacterium</taxon>
    </lineage>
</organism>
<dbReference type="PRINTS" id="PR00413">
    <property type="entry name" value="HADHALOGNASE"/>
</dbReference>
<keyword evidence="12" id="KW-1185">Reference proteome</keyword>
<dbReference type="GO" id="GO:0046295">
    <property type="term" value="P:glycolate biosynthetic process"/>
    <property type="evidence" value="ECO:0007669"/>
    <property type="project" value="UniProtKB-UniRule"/>
</dbReference>
<keyword evidence="9 10" id="KW-0119">Carbohydrate metabolism</keyword>
<comment type="pathway">
    <text evidence="3 10">Organic acid metabolism; glycolate biosynthesis; glycolate from 2-phosphoglycolate: step 1/1.</text>
</comment>
<dbReference type="SFLD" id="SFLDG01135">
    <property type="entry name" value="C1.5.6:_HAD__Beta-PGM__Phospha"/>
    <property type="match status" value="1"/>
</dbReference>
<comment type="cofactor">
    <cofactor evidence="2 10">
        <name>Mg(2+)</name>
        <dbReference type="ChEBI" id="CHEBI:18420"/>
    </cofactor>
</comment>
<dbReference type="GO" id="GO:0006281">
    <property type="term" value="P:DNA repair"/>
    <property type="evidence" value="ECO:0007669"/>
    <property type="project" value="TreeGrafter"/>
</dbReference>
<dbReference type="EC" id="3.1.3.18" evidence="5 10"/>
<evidence type="ECO:0000313" key="12">
    <source>
        <dbReference type="Proteomes" id="UP000275394"/>
    </source>
</evidence>
<dbReference type="InterPro" id="IPR050155">
    <property type="entry name" value="HAD-like_hydrolase_sf"/>
</dbReference>
<dbReference type="GO" id="GO:0008967">
    <property type="term" value="F:phosphoglycolate phosphatase activity"/>
    <property type="evidence" value="ECO:0007669"/>
    <property type="project" value="UniProtKB-UniRule"/>
</dbReference>
<feature type="binding site" evidence="10">
    <location>
        <position position="13"/>
    </location>
    <ligand>
        <name>Mg(2+)</name>
        <dbReference type="ChEBI" id="CHEBI:18420"/>
    </ligand>
</feature>